<sequence>MHRVVEVTVPGDMAVFQRALSGAGFTPPHGRPGSVFATPGWGHVGPVTARTVFAYRWGPRLADAAHPTVFHPHRSGESRLTPPEPGAEPTAGFEPGCDRRGALEHLGWAVWPDGSRSLLCPDHQVAERERAYARRMAEWGVRSDFRRFVSALPPHAYLYLPDIR</sequence>
<accession>A0ABU7KCW9</accession>
<protein>
    <submittedName>
        <fullName evidence="2">Uncharacterized protein</fullName>
    </submittedName>
</protein>
<evidence type="ECO:0000313" key="2">
    <source>
        <dbReference type="EMBL" id="MEE2040075.1"/>
    </source>
</evidence>
<comment type="caution">
    <text evidence="2">The sequence shown here is derived from an EMBL/GenBank/DDBJ whole genome shotgun (WGS) entry which is preliminary data.</text>
</comment>
<reference evidence="2 3" key="1">
    <citation type="submission" date="2023-08" db="EMBL/GenBank/DDBJ databases">
        <authorList>
            <person name="Girao M."/>
            <person name="Carvalho M.F."/>
        </authorList>
    </citation>
    <scope>NUCLEOTIDE SEQUENCE [LARGE SCALE GENOMIC DNA]</scope>
    <source>
        <strain evidence="2 3">CT-R113</strain>
    </source>
</reference>
<dbReference type="RefSeq" id="WP_330093845.1">
    <property type="nucleotide sequence ID" value="NZ_JAUZMY010000026.1"/>
</dbReference>
<evidence type="ECO:0000256" key="1">
    <source>
        <dbReference type="SAM" id="MobiDB-lite"/>
    </source>
</evidence>
<keyword evidence="3" id="KW-1185">Reference proteome</keyword>
<dbReference type="EMBL" id="JAUZMY010000026">
    <property type="protein sequence ID" value="MEE2040075.1"/>
    <property type="molecule type" value="Genomic_DNA"/>
</dbReference>
<organism evidence="2 3">
    <name type="scientific">Nocardiopsis codii</name>
    <dbReference type="NCBI Taxonomy" id="3065942"/>
    <lineage>
        <taxon>Bacteria</taxon>
        <taxon>Bacillati</taxon>
        <taxon>Actinomycetota</taxon>
        <taxon>Actinomycetes</taxon>
        <taxon>Streptosporangiales</taxon>
        <taxon>Nocardiopsidaceae</taxon>
        <taxon>Nocardiopsis</taxon>
    </lineage>
</organism>
<gene>
    <name evidence="2" type="ORF">Q8791_22930</name>
</gene>
<name>A0ABU7KCW9_9ACTN</name>
<feature type="region of interest" description="Disordered" evidence="1">
    <location>
        <begin position="69"/>
        <end position="91"/>
    </location>
</feature>
<proteinExistence type="predicted"/>
<evidence type="ECO:0000313" key="3">
    <source>
        <dbReference type="Proteomes" id="UP001356095"/>
    </source>
</evidence>
<dbReference type="Proteomes" id="UP001356095">
    <property type="component" value="Unassembled WGS sequence"/>
</dbReference>